<dbReference type="Proteomes" id="UP000661507">
    <property type="component" value="Unassembled WGS sequence"/>
</dbReference>
<dbReference type="GO" id="GO:0003677">
    <property type="term" value="F:DNA binding"/>
    <property type="evidence" value="ECO:0007669"/>
    <property type="project" value="InterPro"/>
</dbReference>
<dbReference type="GO" id="GO:0006310">
    <property type="term" value="P:DNA recombination"/>
    <property type="evidence" value="ECO:0007669"/>
    <property type="project" value="UniProtKB-KW"/>
</dbReference>
<sequence>MSTYGYFRSAAESGTFPTLAELRACFLADEVLPELRRQEWSSAFRSLAKGLGQPLEVISSDPMVLRRLLHGVTPAMAGFRPGRWRNVLSLVTSALTHLGIIQVQSRIATAPSAEWQTILVLLEPGAERHFHAWRFARYCTVRDIEPAAVDGAVLERYLSDLEHRSLVAEPARAAREVARLWNTAADLHPAWPQCRLGVPDHRLTFSPPLTAYPQTLRDHIERWREWLGGDDPFTNRPFSALRATSMATRLRQLRTYLGALIESGVDPASMVDLAGVVTPAMARVALRVLWERAGQKSTAHTFQMAALVLQIGKYWAKLPEPDVETLRNMMRQLRPAHTGMSKRTEGRVRAAVEDQDRLDRLLTLPGALMDKACRAGPPGQRLAQMAQTAILADILLHLPMRLKNLGGLRLGVHLIRGPGKSITVDIPAAETKNELRITGPLPKDVAKRMEAYIDRFRPLLNPGGTDWLFPGAVPGQPKTGEALRSQIRKAATTQCGLMLTPHDFRSLTGYLTLRDDRGAHGKVQRILGHKSLATTMAHYSGLEASMAIADYGDLMGTLRADAMARGSHRKKPRAASKRASGGTQ</sequence>
<dbReference type="CDD" id="cd00397">
    <property type="entry name" value="DNA_BRE_C"/>
    <property type="match status" value="1"/>
</dbReference>
<dbReference type="AlphaFoldDB" id="A0A917L5X7"/>
<accession>A0A917L5X7</accession>
<dbReference type="RefSeq" id="WP_188973745.1">
    <property type="nucleotide sequence ID" value="NZ_BMKW01000030.1"/>
</dbReference>
<reference evidence="4" key="2">
    <citation type="submission" date="2020-09" db="EMBL/GenBank/DDBJ databases">
        <authorList>
            <person name="Sun Q."/>
            <person name="Zhou Y."/>
        </authorList>
    </citation>
    <scope>NUCLEOTIDE SEQUENCE</scope>
    <source>
        <strain evidence="4">CGMCC 1.3617</strain>
    </source>
</reference>
<dbReference type="InterPro" id="IPR002104">
    <property type="entry name" value="Integrase_catalytic"/>
</dbReference>
<reference evidence="4" key="1">
    <citation type="journal article" date="2014" name="Int. J. Syst. Evol. Microbiol.">
        <title>Complete genome sequence of Corynebacterium casei LMG S-19264T (=DSM 44701T), isolated from a smear-ripened cheese.</title>
        <authorList>
            <consortium name="US DOE Joint Genome Institute (JGI-PGF)"/>
            <person name="Walter F."/>
            <person name="Albersmeier A."/>
            <person name="Kalinowski J."/>
            <person name="Ruckert C."/>
        </authorList>
    </citation>
    <scope>NUCLEOTIDE SEQUENCE</scope>
    <source>
        <strain evidence="4">CGMCC 1.3617</strain>
    </source>
</reference>
<evidence type="ECO:0000256" key="2">
    <source>
        <dbReference type="SAM" id="MobiDB-lite"/>
    </source>
</evidence>
<dbReference type="PROSITE" id="PS51898">
    <property type="entry name" value="TYR_RECOMBINASE"/>
    <property type="match status" value="1"/>
</dbReference>
<feature type="region of interest" description="Disordered" evidence="2">
    <location>
        <begin position="563"/>
        <end position="584"/>
    </location>
</feature>
<dbReference type="Pfam" id="PF00589">
    <property type="entry name" value="Phage_integrase"/>
    <property type="match status" value="1"/>
</dbReference>
<dbReference type="Gene3D" id="1.10.443.10">
    <property type="entry name" value="Intergrase catalytic core"/>
    <property type="match status" value="1"/>
</dbReference>
<dbReference type="InterPro" id="IPR011010">
    <property type="entry name" value="DNA_brk_join_enz"/>
</dbReference>
<name>A0A917L5X7_9PROT</name>
<dbReference type="EMBL" id="BMKW01000030">
    <property type="protein sequence ID" value="GGJ44025.1"/>
    <property type="molecule type" value="Genomic_DNA"/>
</dbReference>
<dbReference type="GO" id="GO:0015074">
    <property type="term" value="P:DNA integration"/>
    <property type="evidence" value="ECO:0007669"/>
    <property type="project" value="InterPro"/>
</dbReference>
<dbReference type="InterPro" id="IPR013762">
    <property type="entry name" value="Integrase-like_cat_sf"/>
</dbReference>
<gene>
    <name evidence="4" type="ORF">GCM10011320_59450</name>
</gene>
<protein>
    <recommendedName>
        <fullName evidence="3">Tyr recombinase domain-containing protein</fullName>
    </recommendedName>
</protein>
<comment type="caution">
    <text evidence="4">The sequence shown here is derived from an EMBL/GenBank/DDBJ whole genome shotgun (WGS) entry which is preliminary data.</text>
</comment>
<organism evidence="4 5">
    <name type="scientific">Neoroseomonas lacus</name>
    <dbReference type="NCBI Taxonomy" id="287609"/>
    <lineage>
        <taxon>Bacteria</taxon>
        <taxon>Pseudomonadati</taxon>
        <taxon>Pseudomonadota</taxon>
        <taxon>Alphaproteobacteria</taxon>
        <taxon>Acetobacterales</taxon>
        <taxon>Acetobacteraceae</taxon>
        <taxon>Neoroseomonas</taxon>
    </lineage>
</organism>
<feature type="domain" description="Tyr recombinase" evidence="3">
    <location>
        <begin position="353"/>
        <end position="553"/>
    </location>
</feature>
<evidence type="ECO:0000313" key="5">
    <source>
        <dbReference type="Proteomes" id="UP000661507"/>
    </source>
</evidence>
<dbReference type="SUPFAM" id="SSF56349">
    <property type="entry name" value="DNA breaking-rejoining enzymes"/>
    <property type="match status" value="1"/>
</dbReference>
<evidence type="ECO:0000313" key="4">
    <source>
        <dbReference type="EMBL" id="GGJ44025.1"/>
    </source>
</evidence>
<keyword evidence="1" id="KW-0233">DNA recombination</keyword>
<evidence type="ECO:0000259" key="3">
    <source>
        <dbReference type="PROSITE" id="PS51898"/>
    </source>
</evidence>
<evidence type="ECO:0000256" key="1">
    <source>
        <dbReference type="ARBA" id="ARBA00023172"/>
    </source>
</evidence>
<feature type="compositionally biased region" description="Basic residues" evidence="2">
    <location>
        <begin position="566"/>
        <end position="576"/>
    </location>
</feature>
<proteinExistence type="predicted"/>
<keyword evidence="5" id="KW-1185">Reference proteome</keyword>